<dbReference type="EMBL" id="JAPDMQ010000295">
    <property type="protein sequence ID" value="KAK0527829.1"/>
    <property type="molecule type" value="Genomic_DNA"/>
</dbReference>
<evidence type="ECO:0008006" key="4">
    <source>
        <dbReference type="Google" id="ProtNLM"/>
    </source>
</evidence>
<evidence type="ECO:0000313" key="2">
    <source>
        <dbReference type="EMBL" id="KAK0527829.1"/>
    </source>
</evidence>
<dbReference type="PANTHER" id="PTHR23065:SF54">
    <property type="entry name" value="SUPPRESSOR OF YEAST PROFILIN DELETION"/>
    <property type="match status" value="1"/>
</dbReference>
<organism evidence="2 3">
    <name type="scientific">Tilletia horrida</name>
    <dbReference type="NCBI Taxonomy" id="155126"/>
    <lineage>
        <taxon>Eukaryota</taxon>
        <taxon>Fungi</taxon>
        <taxon>Dikarya</taxon>
        <taxon>Basidiomycota</taxon>
        <taxon>Ustilaginomycotina</taxon>
        <taxon>Exobasidiomycetes</taxon>
        <taxon>Tilletiales</taxon>
        <taxon>Tilletiaceae</taxon>
        <taxon>Tilletia</taxon>
    </lineage>
</organism>
<dbReference type="GO" id="GO:0032185">
    <property type="term" value="P:septin cytoskeleton organization"/>
    <property type="evidence" value="ECO:0007669"/>
    <property type="project" value="TreeGrafter"/>
</dbReference>
<feature type="compositionally biased region" description="Low complexity" evidence="1">
    <location>
        <begin position="327"/>
        <end position="338"/>
    </location>
</feature>
<name>A0AAN6JJ94_9BASI</name>
<dbReference type="PANTHER" id="PTHR23065">
    <property type="entry name" value="PROLINE-SERINE-THREONINE PHOSPHATASE INTERACTING PROTEIN 1"/>
    <property type="match status" value="1"/>
</dbReference>
<feature type="compositionally biased region" description="Polar residues" evidence="1">
    <location>
        <begin position="292"/>
        <end position="304"/>
    </location>
</feature>
<keyword evidence="3" id="KW-1185">Reference proteome</keyword>
<sequence length="525" mass="55095">MSDALTDGGGGGGASAPAAAVQTLSYADVFAGAQPQATLPLLQTRFSNATRLHKDLVDYFAARRDLEEQYLKNLAKLVTKRALFDSADSPSAAAAGGVYATPSVQPVLDALLRELQATATIHSELEERIAKQIEAPLRALPNTHKDWSHIRELDDGLSAQIKELSSLESQLDKDRKKLSSTPSSNVKKHSQAINKVNDSQQAYDRALALWATEAPFTFEAYQRIDKSRLESITEAVIQFETAQAEAAQRLMKLSEQTTAVALGLEPGAEIRSFLRRAQNSMPKADTAPPPHTSTDSETNGSQGIIPSASMTTAGMSSTSLPSIANASGTVGDTSVSTTHSRRPPPPPGSSSGGAGGAGSTLRGALSRLGGRKARESQFGTPSNRDNANTNTVYGTLPEDDFDPNAGMRSATRTPSIFRSSRTSVDRPTTERPRTGNSLAPSGLPSLSVPGEGGNGPSSAGLMAPLVPTRAANKSSSTSLDVASQSSAAPPVDAEGFSIPPPDRKPWETGADSSSRFGDGTEDLLE</sequence>
<feature type="region of interest" description="Disordered" evidence="1">
    <location>
        <begin position="279"/>
        <end position="525"/>
    </location>
</feature>
<feature type="compositionally biased region" description="Low complexity" evidence="1">
    <location>
        <begin position="307"/>
        <end position="319"/>
    </location>
</feature>
<gene>
    <name evidence="2" type="ORF">OC842_004738</name>
</gene>
<feature type="compositionally biased region" description="Polar residues" evidence="1">
    <location>
        <begin position="377"/>
        <end position="393"/>
    </location>
</feature>
<dbReference type="AlphaFoldDB" id="A0AAN6JJ94"/>
<feature type="compositionally biased region" description="Basic and acidic residues" evidence="1">
    <location>
        <begin position="423"/>
        <end position="433"/>
    </location>
</feature>
<dbReference type="GO" id="GO:0030139">
    <property type="term" value="C:endocytic vesicle"/>
    <property type="evidence" value="ECO:0007669"/>
    <property type="project" value="TreeGrafter"/>
</dbReference>
<accession>A0AAN6JJ94</accession>
<reference evidence="2" key="1">
    <citation type="journal article" date="2023" name="PhytoFront">
        <title>Draft Genome Resources of Seven Strains of Tilletia horrida, Causal Agent of Kernel Smut of Rice.</title>
        <authorList>
            <person name="Khanal S."/>
            <person name="Antony Babu S."/>
            <person name="Zhou X.G."/>
        </authorList>
    </citation>
    <scope>NUCLEOTIDE SEQUENCE</scope>
    <source>
        <strain evidence="2">TX3</strain>
    </source>
</reference>
<dbReference type="Gene3D" id="1.20.1270.60">
    <property type="entry name" value="Arfaptin homology (AH) domain/BAR domain"/>
    <property type="match status" value="1"/>
</dbReference>
<feature type="region of interest" description="Disordered" evidence="1">
    <location>
        <begin position="172"/>
        <end position="191"/>
    </location>
</feature>
<feature type="compositionally biased region" description="Polar residues" evidence="1">
    <location>
        <begin position="179"/>
        <end position="191"/>
    </location>
</feature>
<feature type="compositionally biased region" description="Polar residues" evidence="1">
    <location>
        <begin position="471"/>
        <end position="487"/>
    </location>
</feature>
<dbReference type="GO" id="GO:0005886">
    <property type="term" value="C:plasma membrane"/>
    <property type="evidence" value="ECO:0007669"/>
    <property type="project" value="TreeGrafter"/>
</dbReference>
<dbReference type="SUPFAM" id="SSF103657">
    <property type="entry name" value="BAR/IMD domain-like"/>
    <property type="match status" value="1"/>
</dbReference>
<protein>
    <recommendedName>
        <fullName evidence="4">FCH domain-containing protein</fullName>
    </recommendedName>
</protein>
<dbReference type="InterPro" id="IPR027267">
    <property type="entry name" value="AH/BAR_dom_sf"/>
</dbReference>
<dbReference type="GO" id="GO:0032153">
    <property type="term" value="C:cell division site"/>
    <property type="evidence" value="ECO:0007669"/>
    <property type="project" value="TreeGrafter"/>
</dbReference>
<evidence type="ECO:0000313" key="3">
    <source>
        <dbReference type="Proteomes" id="UP001176521"/>
    </source>
</evidence>
<feature type="compositionally biased region" description="Polar residues" evidence="1">
    <location>
        <begin position="410"/>
        <end position="422"/>
    </location>
</feature>
<comment type="caution">
    <text evidence="2">The sequence shown here is derived from an EMBL/GenBank/DDBJ whole genome shotgun (WGS) entry which is preliminary data.</text>
</comment>
<proteinExistence type="predicted"/>
<evidence type="ECO:0000256" key="1">
    <source>
        <dbReference type="SAM" id="MobiDB-lite"/>
    </source>
</evidence>
<dbReference type="Proteomes" id="UP001176521">
    <property type="component" value="Unassembled WGS sequence"/>
</dbReference>